<evidence type="ECO:0000313" key="2">
    <source>
        <dbReference type="Proteomes" id="UP001597469"/>
    </source>
</evidence>
<dbReference type="EMBL" id="JBHULN010000029">
    <property type="protein sequence ID" value="MFD2574466.1"/>
    <property type="molecule type" value="Genomic_DNA"/>
</dbReference>
<sequence>MTEKMGLFDFLKPKSDKTPKPKFEIGTPVSEIERPDVSGLIDYYFWHYKDKEYKFHISINGKRKSRRYSGKELQELITTNPAT</sequence>
<proteinExistence type="predicted"/>
<name>A0ABW5MD64_9BACT</name>
<dbReference type="RefSeq" id="WP_381528203.1">
    <property type="nucleotide sequence ID" value="NZ_JBHULN010000029.1"/>
</dbReference>
<gene>
    <name evidence="1" type="ORF">ACFSUS_27775</name>
</gene>
<comment type="caution">
    <text evidence="1">The sequence shown here is derived from an EMBL/GenBank/DDBJ whole genome shotgun (WGS) entry which is preliminary data.</text>
</comment>
<accession>A0ABW5MD64</accession>
<evidence type="ECO:0000313" key="1">
    <source>
        <dbReference type="EMBL" id="MFD2574466.1"/>
    </source>
</evidence>
<organism evidence="1 2">
    <name type="scientific">Spirosoma soli</name>
    <dbReference type="NCBI Taxonomy" id="1770529"/>
    <lineage>
        <taxon>Bacteria</taxon>
        <taxon>Pseudomonadati</taxon>
        <taxon>Bacteroidota</taxon>
        <taxon>Cytophagia</taxon>
        <taxon>Cytophagales</taxon>
        <taxon>Cytophagaceae</taxon>
        <taxon>Spirosoma</taxon>
    </lineage>
</organism>
<keyword evidence="2" id="KW-1185">Reference proteome</keyword>
<dbReference type="Proteomes" id="UP001597469">
    <property type="component" value="Unassembled WGS sequence"/>
</dbReference>
<reference evidence="2" key="1">
    <citation type="journal article" date="2019" name="Int. J. Syst. Evol. Microbiol.">
        <title>The Global Catalogue of Microorganisms (GCM) 10K type strain sequencing project: providing services to taxonomists for standard genome sequencing and annotation.</title>
        <authorList>
            <consortium name="The Broad Institute Genomics Platform"/>
            <consortium name="The Broad Institute Genome Sequencing Center for Infectious Disease"/>
            <person name="Wu L."/>
            <person name="Ma J."/>
        </authorList>
    </citation>
    <scope>NUCLEOTIDE SEQUENCE [LARGE SCALE GENOMIC DNA]</scope>
    <source>
        <strain evidence="2">KCTC 42805</strain>
    </source>
</reference>
<protein>
    <submittedName>
        <fullName evidence="1">Uncharacterized protein</fullName>
    </submittedName>
</protein>